<proteinExistence type="predicted"/>
<accession>A0A6M3MG02</accession>
<dbReference type="EMBL" id="MT143855">
    <property type="protein sequence ID" value="QJB03672.1"/>
    <property type="molecule type" value="Genomic_DNA"/>
</dbReference>
<reference evidence="1" key="1">
    <citation type="submission" date="2020-03" db="EMBL/GenBank/DDBJ databases">
        <title>The deep terrestrial virosphere.</title>
        <authorList>
            <person name="Holmfeldt K."/>
            <person name="Nilsson E."/>
            <person name="Simone D."/>
            <person name="Lopez-Fernandez M."/>
            <person name="Wu X."/>
            <person name="de Brujin I."/>
            <person name="Lundin D."/>
            <person name="Andersson A."/>
            <person name="Bertilsson S."/>
            <person name="Dopson M."/>
        </authorList>
    </citation>
    <scope>NUCLEOTIDE SEQUENCE</scope>
    <source>
        <strain evidence="2">MM171A02327</strain>
        <strain evidence="1">MM171B00591</strain>
    </source>
</reference>
<name>A0A6M3MG02_9ZZZZ</name>
<dbReference type="AlphaFoldDB" id="A0A6M3MG02"/>
<evidence type="ECO:0000313" key="1">
    <source>
        <dbReference type="EMBL" id="QJB03672.1"/>
    </source>
</evidence>
<evidence type="ECO:0000313" key="2">
    <source>
        <dbReference type="EMBL" id="QJH92820.1"/>
    </source>
</evidence>
<dbReference type="EMBL" id="MT143923">
    <property type="protein sequence ID" value="QJH92820.1"/>
    <property type="molecule type" value="Genomic_DNA"/>
</dbReference>
<sequence>MKILYVKYRDPMLFNRPNENVYDEDLDQFKPAIIRDAGILLKEDDERILLGETHMAEDNPELDEWGIRHPYYRNVRVIHKSQVIERREFNVSEESKA</sequence>
<gene>
    <name evidence="2" type="ORF">MM171A02327_0011</name>
    <name evidence="1" type="ORF">MM171B00591_0032</name>
</gene>
<organism evidence="1">
    <name type="scientific">viral metagenome</name>
    <dbReference type="NCBI Taxonomy" id="1070528"/>
    <lineage>
        <taxon>unclassified sequences</taxon>
        <taxon>metagenomes</taxon>
        <taxon>organismal metagenomes</taxon>
    </lineage>
</organism>
<protein>
    <submittedName>
        <fullName evidence="1">Uncharacterized protein</fullName>
    </submittedName>
</protein>